<keyword evidence="1" id="KW-0808">Transferase</keyword>
<dbReference type="GO" id="GO:0016301">
    <property type="term" value="F:kinase activity"/>
    <property type="evidence" value="ECO:0007669"/>
    <property type="project" value="UniProtKB-KW"/>
</dbReference>
<reference evidence="1" key="1">
    <citation type="journal article" date="2021" name="PeerJ">
        <title>Extensive microbial diversity within the chicken gut microbiome revealed by metagenomics and culture.</title>
        <authorList>
            <person name="Gilroy R."/>
            <person name="Ravi A."/>
            <person name="Getino M."/>
            <person name="Pursley I."/>
            <person name="Horton D.L."/>
            <person name="Alikhan N.F."/>
            <person name="Baker D."/>
            <person name="Gharbi K."/>
            <person name="Hall N."/>
            <person name="Watson M."/>
            <person name="Adriaenssens E.M."/>
            <person name="Foster-Nyarko E."/>
            <person name="Jarju S."/>
            <person name="Secka A."/>
            <person name="Antonio M."/>
            <person name="Oren A."/>
            <person name="Chaudhuri R.R."/>
            <person name="La Ragione R."/>
            <person name="Hildebrand F."/>
            <person name="Pallen M.J."/>
        </authorList>
    </citation>
    <scope>NUCLEOTIDE SEQUENCE</scope>
    <source>
        <strain evidence="1">ChiGjej4B4-7305</strain>
    </source>
</reference>
<keyword evidence="1" id="KW-0418">Kinase</keyword>
<reference evidence="1" key="2">
    <citation type="submission" date="2021-04" db="EMBL/GenBank/DDBJ databases">
        <authorList>
            <person name="Gilroy R."/>
        </authorList>
    </citation>
    <scope>NUCLEOTIDE SEQUENCE</scope>
    <source>
        <strain evidence="1">ChiGjej4B4-7305</strain>
    </source>
</reference>
<evidence type="ECO:0000313" key="2">
    <source>
        <dbReference type="Proteomes" id="UP000824037"/>
    </source>
</evidence>
<accession>A0A9D2EIZ0</accession>
<dbReference type="SUPFAM" id="SSF52540">
    <property type="entry name" value="P-loop containing nucleoside triphosphate hydrolases"/>
    <property type="match status" value="1"/>
</dbReference>
<dbReference type="EMBL" id="DXBY01000350">
    <property type="protein sequence ID" value="HIZ38206.1"/>
    <property type="molecule type" value="Genomic_DNA"/>
</dbReference>
<gene>
    <name evidence="1" type="ORF">H9815_20710</name>
</gene>
<protein>
    <submittedName>
        <fullName evidence="1">Adenylate kinase</fullName>
    </submittedName>
</protein>
<proteinExistence type="predicted"/>
<evidence type="ECO:0000313" key="1">
    <source>
        <dbReference type="EMBL" id="HIZ38206.1"/>
    </source>
</evidence>
<dbReference type="InterPro" id="IPR052922">
    <property type="entry name" value="Cytidylate_Kinase-2"/>
</dbReference>
<dbReference type="InterPro" id="IPR027417">
    <property type="entry name" value="P-loop_NTPase"/>
</dbReference>
<dbReference type="PANTHER" id="PTHR37816">
    <property type="entry name" value="YALI0E33011P"/>
    <property type="match status" value="1"/>
</dbReference>
<dbReference type="PANTHER" id="PTHR37816:SF1">
    <property type="entry name" value="TOXIN"/>
    <property type="match status" value="1"/>
</dbReference>
<dbReference type="AlphaFoldDB" id="A0A9D2EIZ0"/>
<organism evidence="1 2">
    <name type="scientific">Candidatus Ruania gallistercoris</name>
    <dbReference type="NCBI Taxonomy" id="2838746"/>
    <lineage>
        <taxon>Bacteria</taxon>
        <taxon>Bacillati</taxon>
        <taxon>Actinomycetota</taxon>
        <taxon>Actinomycetes</taxon>
        <taxon>Micrococcales</taxon>
        <taxon>Ruaniaceae</taxon>
        <taxon>Ruania</taxon>
    </lineage>
</organism>
<comment type="caution">
    <text evidence="1">The sequence shown here is derived from an EMBL/GenBank/DDBJ whole genome shotgun (WGS) entry which is preliminary data.</text>
</comment>
<sequence>MSQGSVADLRGAQRVLCFGATGSGKSTAAARIGTYLDLPVTLVDDICWLPGWQKRPAQEQHEIITARLDEPSWVFDSIYRPQRSHALARVDVIVALDYPRHLSLWRLLRRTVRRIRTRELVCNGNVETWQLMLARDSIIWWHFRSWRRKREQMRAWHADPDAPPVILLRHPREFFRLFAEL</sequence>
<name>A0A9D2EIZ0_9MICO</name>
<dbReference type="Proteomes" id="UP000824037">
    <property type="component" value="Unassembled WGS sequence"/>
</dbReference>